<organism evidence="2 3">
    <name type="scientific">Mycena citricolor</name>
    <dbReference type="NCBI Taxonomy" id="2018698"/>
    <lineage>
        <taxon>Eukaryota</taxon>
        <taxon>Fungi</taxon>
        <taxon>Dikarya</taxon>
        <taxon>Basidiomycota</taxon>
        <taxon>Agaricomycotina</taxon>
        <taxon>Agaricomycetes</taxon>
        <taxon>Agaricomycetidae</taxon>
        <taxon>Agaricales</taxon>
        <taxon>Marasmiineae</taxon>
        <taxon>Mycenaceae</taxon>
        <taxon>Mycena</taxon>
    </lineage>
</organism>
<sequence length="205" mass="21036">MTSRKPWRREVTAACEAGELAVADKELRRATSVLMRSRRPVNRARSAAIEAKADGIGSESTADGAGSFSATAPIATSPPPAPAPAASPGGGCAGAPATISSVTTTNPGASGTRASRVEDSGGSGAVSPAVEASAMRDRRLDRRSTRLARRRIASCASSNSSTLIGGGAARSMLSSSSSESSIEKDWAVLVYQLSLRRSYIDRRVG</sequence>
<evidence type="ECO:0000313" key="3">
    <source>
        <dbReference type="Proteomes" id="UP001295794"/>
    </source>
</evidence>
<dbReference type="EMBL" id="CAVNYO010000169">
    <property type="protein sequence ID" value="CAK5270775.1"/>
    <property type="molecule type" value="Genomic_DNA"/>
</dbReference>
<dbReference type="AlphaFoldDB" id="A0AAD2JZL0"/>
<proteinExistence type="predicted"/>
<evidence type="ECO:0000313" key="2">
    <source>
        <dbReference type="EMBL" id="CAK5270775.1"/>
    </source>
</evidence>
<accession>A0AAD2JZL0</accession>
<feature type="compositionally biased region" description="Polar residues" evidence="1">
    <location>
        <begin position="99"/>
        <end position="113"/>
    </location>
</feature>
<reference evidence="2" key="1">
    <citation type="submission" date="2023-11" db="EMBL/GenBank/DDBJ databases">
        <authorList>
            <person name="De Vega J J."/>
            <person name="De Vega J J."/>
        </authorList>
    </citation>
    <scope>NUCLEOTIDE SEQUENCE</scope>
</reference>
<feature type="compositionally biased region" description="Pro residues" evidence="1">
    <location>
        <begin position="76"/>
        <end position="85"/>
    </location>
</feature>
<dbReference type="Proteomes" id="UP001295794">
    <property type="component" value="Unassembled WGS sequence"/>
</dbReference>
<feature type="region of interest" description="Disordered" evidence="1">
    <location>
        <begin position="37"/>
        <end position="140"/>
    </location>
</feature>
<evidence type="ECO:0000256" key="1">
    <source>
        <dbReference type="SAM" id="MobiDB-lite"/>
    </source>
</evidence>
<name>A0AAD2JZL0_9AGAR</name>
<comment type="caution">
    <text evidence="2">The sequence shown here is derived from an EMBL/GenBank/DDBJ whole genome shotgun (WGS) entry which is preliminary data.</text>
</comment>
<gene>
    <name evidence="2" type="ORF">MYCIT1_LOCUS15463</name>
</gene>
<protein>
    <submittedName>
        <fullName evidence="2">Uncharacterized protein</fullName>
    </submittedName>
</protein>
<keyword evidence="3" id="KW-1185">Reference proteome</keyword>